<accession>A0ABT0XQT6</accession>
<dbReference type="SMART" id="SM00062">
    <property type="entry name" value="PBPb"/>
    <property type="match status" value="1"/>
</dbReference>
<proteinExistence type="predicted"/>
<evidence type="ECO:0000256" key="1">
    <source>
        <dbReference type="ARBA" id="ARBA00022729"/>
    </source>
</evidence>
<organism evidence="6 7">
    <name type="scientific">Alkalicoccobacillus plakortidis</name>
    <dbReference type="NCBI Taxonomy" id="444060"/>
    <lineage>
        <taxon>Bacteria</taxon>
        <taxon>Bacillati</taxon>
        <taxon>Bacillota</taxon>
        <taxon>Bacilli</taxon>
        <taxon>Bacillales</taxon>
        <taxon>Bacillaceae</taxon>
        <taxon>Alkalicoccobacillus</taxon>
    </lineage>
</organism>
<evidence type="ECO:0000313" key="6">
    <source>
        <dbReference type="EMBL" id="MCM2677728.1"/>
    </source>
</evidence>
<dbReference type="EMBL" id="JAMQJY010000005">
    <property type="protein sequence ID" value="MCM2677728.1"/>
    <property type="molecule type" value="Genomic_DNA"/>
</dbReference>
<evidence type="ECO:0000313" key="7">
    <source>
        <dbReference type="Proteomes" id="UP001203665"/>
    </source>
</evidence>
<dbReference type="Gene3D" id="3.40.190.10">
    <property type="entry name" value="Periplasmic binding protein-like II"/>
    <property type="match status" value="2"/>
</dbReference>
<keyword evidence="7" id="KW-1185">Reference proteome</keyword>
<dbReference type="Proteomes" id="UP001203665">
    <property type="component" value="Unassembled WGS sequence"/>
</dbReference>
<keyword evidence="2" id="KW-0564">Palmitate</keyword>
<dbReference type="SUPFAM" id="SSF53850">
    <property type="entry name" value="Periplasmic binding protein-like II"/>
    <property type="match status" value="1"/>
</dbReference>
<dbReference type="PANTHER" id="PTHR35936">
    <property type="entry name" value="MEMBRANE-BOUND LYTIC MUREIN TRANSGLYCOSYLASE F"/>
    <property type="match status" value="1"/>
</dbReference>
<dbReference type="InterPro" id="IPR014337">
    <property type="entry name" value="Ectoine_EhuB"/>
</dbReference>
<comment type="caution">
    <text evidence="6">The sequence shown here is derived from an EMBL/GenBank/DDBJ whole genome shotgun (WGS) entry which is preliminary data.</text>
</comment>
<feature type="domain" description="Solute-binding protein family 3/N-terminal" evidence="5">
    <location>
        <begin position="37"/>
        <end position="271"/>
    </location>
</feature>
<dbReference type="PROSITE" id="PS51257">
    <property type="entry name" value="PROKAR_LIPOPROTEIN"/>
    <property type="match status" value="1"/>
</dbReference>
<keyword evidence="1 4" id="KW-0732">Signal</keyword>
<dbReference type="NCBIfam" id="TIGR02995">
    <property type="entry name" value="ectoine_ehuB"/>
    <property type="match status" value="1"/>
</dbReference>
<dbReference type="PANTHER" id="PTHR35936:SF17">
    <property type="entry name" value="ARGININE-BINDING EXTRACELLULAR PROTEIN ARTP"/>
    <property type="match status" value="1"/>
</dbReference>
<evidence type="ECO:0000259" key="5">
    <source>
        <dbReference type="SMART" id="SM00062"/>
    </source>
</evidence>
<gene>
    <name evidence="6" type="primary">ehuB</name>
    <name evidence="6" type="ORF">NDM98_21450</name>
</gene>
<evidence type="ECO:0000256" key="3">
    <source>
        <dbReference type="ARBA" id="ARBA00023288"/>
    </source>
</evidence>
<feature type="chain" id="PRO_5046427976" evidence="4">
    <location>
        <begin position="27"/>
        <end position="286"/>
    </location>
</feature>
<dbReference type="Pfam" id="PF00497">
    <property type="entry name" value="SBP_bac_3"/>
    <property type="match status" value="1"/>
</dbReference>
<evidence type="ECO:0000256" key="4">
    <source>
        <dbReference type="SAM" id="SignalP"/>
    </source>
</evidence>
<reference evidence="6" key="1">
    <citation type="submission" date="2022-06" db="EMBL/GenBank/DDBJ databases">
        <title>Alkalicoccobacillus porphyridii sp. nov., isolated from a marine red alga, Porphyridium purpureum and reclassification of Shouchella plakortidis and Shouchella gibsonii as Alkalicoccobacillus plakortidis comb. nov. and Alkalicoccobacillus gibsonii comb. nov.</title>
        <authorList>
            <person name="Kim K.H."/>
            <person name="Lee J.K."/>
            <person name="Han D.M."/>
            <person name="Baek J.H."/>
            <person name="Jeon C.O."/>
        </authorList>
    </citation>
    <scope>NUCLEOTIDE SEQUENCE</scope>
    <source>
        <strain evidence="6">DSM 19153</strain>
    </source>
</reference>
<sequence>MKLKIGYILTGLMSVALLGACSSVGGDTLEKVQDDGSVTVGVANERPYGYEESDGGVTGASVEVARAIFAELGVDELDGQVVEFDALINGVNSRNFDIVTAGVYVTPDRCENALFSEPDYRIGEGLAVAPGNPHDIKSYQDLADNPDLTVTVMSGAIELDYLRAMGVDNSQIEQVSSITDNISALTSGRTDAITMTDLTLRTALEDQDNDNIEIVEDFEQPVIDGEEVYGYGAAVFHPEDEEFRDAYNEKLEELKESGRILEIMEPFGFTEDNMVTDMTTDELCAG</sequence>
<keyword evidence="3" id="KW-0449">Lipoprotein</keyword>
<dbReference type="RefSeq" id="WP_251611530.1">
    <property type="nucleotide sequence ID" value="NZ_JAMQJY010000005.1"/>
</dbReference>
<feature type="signal peptide" evidence="4">
    <location>
        <begin position="1"/>
        <end position="26"/>
    </location>
</feature>
<evidence type="ECO:0000256" key="2">
    <source>
        <dbReference type="ARBA" id="ARBA00023139"/>
    </source>
</evidence>
<dbReference type="InterPro" id="IPR001638">
    <property type="entry name" value="Solute-binding_3/MltF_N"/>
</dbReference>
<dbReference type="CDD" id="cd01002">
    <property type="entry name" value="PBP2_Ehub_like"/>
    <property type="match status" value="1"/>
</dbReference>
<name>A0ABT0XQT6_9BACI</name>
<protein>
    <submittedName>
        <fullName evidence="6">Ectoine/hydroxyectoine ABC transporter substrate-binding protein EhuB</fullName>
    </submittedName>
</protein>